<keyword evidence="1" id="KW-0732">Signal</keyword>
<comment type="caution">
    <text evidence="2">The sequence shown here is derived from an EMBL/GenBank/DDBJ whole genome shotgun (WGS) entry which is preliminary data.</text>
</comment>
<dbReference type="InterPro" id="IPR021670">
    <property type="entry name" value="DUF3256"/>
</dbReference>
<feature type="chain" id="PRO_5024410226" description="DUF3256 family protein" evidence="1">
    <location>
        <begin position="19"/>
        <end position="183"/>
    </location>
</feature>
<accession>A0A5M8P138</accession>
<evidence type="ECO:0000313" key="3">
    <source>
        <dbReference type="Proteomes" id="UP000324575"/>
    </source>
</evidence>
<dbReference type="Pfam" id="PF11644">
    <property type="entry name" value="DUF3256"/>
    <property type="match status" value="1"/>
</dbReference>
<dbReference type="AlphaFoldDB" id="A0A5M8P138"/>
<dbReference type="SUPFAM" id="SSF160925">
    <property type="entry name" value="PG1388-like"/>
    <property type="match status" value="1"/>
</dbReference>
<evidence type="ECO:0000256" key="1">
    <source>
        <dbReference type="SAM" id="SignalP"/>
    </source>
</evidence>
<evidence type="ECO:0008006" key="4">
    <source>
        <dbReference type="Google" id="ProtNLM"/>
    </source>
</evidence>
<evidence type="ECO:0000313" key="2">
    <source>
        <dbReference type="EMBL" id="KAA6302124.1"/>
    </source>
</evidence>
<dbReference type="EMBL" id="SNRX01000010">
    <property type="protein sequence ID" value="KAA6302124.1"/>
    <property type="molecule type" value="Genomic_DNA"/>
</dbReference>
<gene>
    <name evidence="2" type="ORF">EZS26_001725</name>
</gene>
<feature type="signal peptide" evidence="1">
    <location>
        <begin position="1"/>
        <end position="18"/>
    </location>
</feature>
<organism evidence="2 3">
    <name type="scientific">Candidatus Ordinivivax streblomastigis</name>
    <dbReference type="NCBI Taxonomy" id="2540710"/>
    <lineage>
        <taxon>Bacteria</taxon>
        <taxon>Pseudomonadati</taxon>
        <taxon>Bacteroidota</taxon>
        <taxon>Bacteroidia</taxon>
        <taxon>Bacteroidales</taxon>
        <taxon>Candidatus Ordinivivax</taxon>
    </lineage>
</organism>
<reference evidence="2 3" key="1">
    <citation type="submission" date="2019-03" db="EMBL/GenBank/DDBJ databases">
        <title>Single cell metagenomics reveals metabolic interactions within the superorganism composed of flagellate Streblomastix strix and complex community of Bacteroidetes bacteria on its surface.</title>
        <authorList>
            <person name="Treitli S.C."/>
            <person name="Kolisko M."/>
            <person name="Husnik F."/>
            <person name="Keeling P."/>
            <person name="Hampl V."/>
        </authorList>
    </citation>
    <scope>NUCLEOTIDE SEQUENCE [LARGE SCALE GENOMIC DNA]</scope>
    <source>
        <strain evidence="2">St1</strain>
    </source>
</reference>
<sequence>MKRIVLLLLLGLTTAALPAQTVQEAFKTMPESFLPDLNSNARLDLLDLYRHQQQAIISNLFDDSLCLEMLTADYLRLNTGKASLQLIVLPMINESLLYCLITTACAPLCDSRIEFYSVSWNPLNTQTFIAATAFDSAGDENQQLSSQEISLMQWVYEPESGALLLSGNAIEAKTLHWNGIRFE</sequence>
<proteinExistence type="predicted"/>
<dbReference type="Proteomes" id="UP000324575">
    <property type="component" value="Unassembled WGS sequence"/>
</dbReference>
<protein>
    <recommendedName>
        <fullName evidence="4">DUF3256 family protein</fullName>
    </recommendedName>
</protein>
<name>A0A5M8P138_9BACT</name>